<dbReference type="KEGG" id="halu:HUG12_13000"/>
<reference evidence="2 3" key="1">
    <citation type="submission" date="2020-06" db="EMBL/GenBank/DDBJ databases">
        <title>NJ-3-1, isolated from saline soil.</title>
        <authorList>
            <person name="Cui H.L."/>
            <person name="Shi X."/>
        </authorList>
    </citation>
    <scope>NUCLEOTIDE SEQUENCE [LARGE SCALE GENOMIC DNA]</scope>
    <source>
        <strain evidence="2 3">NJ-3-1</strain>
    </source>
</reference>
<sequence>MTGDDVRAVESLAVTTDDVVAAVEARDRGRRRAVLRVTPPFSARMRARLHVEGGEGEYGSPSPIHLQPRVFVREGVPRYPGRGPERWRSTVRESLRTEVELDAPDGVSAVRVSYLG</sequence>
<protein>
    <recommendedName>
        <fullName evidence="1">DUF8009 domain-containing protein</fullName>
    </recommendedName>
</protein>
<evidence type="ECO:0000259" key="1">
    <source>
        <dbReference type="Pfam" id="PF26033"/>
    </source>
</evidence>
<evidence type="ECO:0000313" key="3">
    <source>
        <dbReference type="Proteomes" id="UP000509626"/>
    </source>
</evidence>
<evidence type="ECO:0000313" key="2">
    <source>
        <dbReference type="EMBL" id="QLG62592.1"/>
    </source>
</evidence>
<keyword evidence="3" id="KW-1185">Reference proteome</keyword>
<dbReference type="GeneID" id="56038393"/>
<dbReference type="Proteomes" id="UP000509626">
    <property type="component" value="Chromosome"/>
</dbReference>
<accession>A0A7D5LB83</accession>
<dbReference type="RefSeq" id="WP_179269177.1">
    <property type="nucleotide sequence ID" value="NZ_CP058579.1"/>
</dbReference>
<dbReference type="AlphaFoldDB" id="A0A7D5LB83"/>
<proteinExistence type="predicted"/>
<dbReference type="InterPro" id="IPR058322">
    <property type="entry name" value="DUF8009"/>
</dbReference>
<dbReference type="OrthoDB" id="199191at2157"/>
<organism evidence="2 3">
    <name type="scientific">Halorarum salinum</name>
    <dbReference type="NCBI Taxonomy" id="2743089"/>
    <lineage>
        <taxon>Archaea</taxon>
        <taxon>Methanobacteriati</taxon>
        <taxon>Methanobacteriota</taxon>
        <taxon>Stenosarchaea group</taxon>
        <taxon>Halobacteria</taxon>
        <taxon>Halobacteriales</taxon>
        <taxon>Haloferacaceae</taxon>
        <taxon>Halorarum</taxon>
    </lineage>
</organism>
<name>A0A7D5LB83_9EURY</name>
<dbReference type="Pfam" id="PF26033">
    <property type="entry name" value="DUF8009"/>
    <property type="match status" value="1"/>
</dbReference>
<dbReference type="EMBL" id="CP058579">
    <property type="protein sequence ID" value="QLG62592.1"/>
    <property type="molecule type" value="Genomic_DNA"/>
</dbReference>
<feature type="domain" description="DUF8009" evidence="1">
    <location>
        <begin position="3"/>
        <end position="81"/>
    </location>
</feature>
<gene>
    <name evidence="2" type="ORF">HUG12_13000</name>
</gene>